<keyword evidence="2 8" id="KW-0240">DNA-directed RNA polymerase</keyword>
<dbReference type="GO" id="GO:0003676">
    <property type="term" value="F:nucleic acid binding"/>
    <property type="evidence" value="ECO:0007669"/>
    <property type="project" value="InterPro"/>
</dbReference>
<keyword evidence="3 9" id="KW-0479">Metal-binding</keyword>
<accession>A0A0C2JZV8</accession>
<evidence type="ECO:0000256" key="3">
    <source>
        <dbReference type="ARBA" id="ARBA00022723"/>
    </source>
</evidence>
<organism evidence="12 13">
    <name type="scientific">Thelohanellus kitauei</name>
    <name type="common">Myxosporean</name>
    <dbReference type="NCBI Taxonomy" id="669202"/>
    <lineage>
        <taxon>Eukaryota</taxon>
        <taxon>Metazoa</taxon>
        <taxon>Cnidaria</taxon>
        <taxon>Myxozoa</taxon>
        <taxon>Myxosporea</taxon>
        <taxon>Bivalvulida</taxon>
        <taxon>Platysporina</taxon>
        <taxon>Myxobolidae</taxon>
        <taxon>Thelohanellus</taxon>
    </lineage>
</organism>
<feature type="binding site" evidence="9">
    <location>
        <position position="80"/>
    </location>
    <ligand>
        <name>Zn(2+)</name>
        <dbReference type="ChEBI" id="CHEBI:29105"/>
        <label>2</label>
    </ligand>
</feature>
<feature type="binding site" evidence="9">
    <location>
        <position position="105"/>
    </location>
    <ligand>
        <name>Zn(2+)</name>
        <dbReference type="ChEBI" id="CHEBI:29105"/>
        <label>2</label>
    </ligand>
</feature>
<feature type="binding site" evidence="9">
    <location>
        <position position="77"/>
    </location>
    <ligand>
        <name>Zn(2+)</name>
        <dbReference type="ChEBI" id="CHEBI:29105"/>
        <label>2</label>
    </ligand>
</feature>
<dbReference type="Proteomes" id="UP000031668">
    <property type="component" value="Unassembled WGS sequence"/>
</dbReference>
<dbReference type="PANTHER" id="PTHR11239">
    <property type="entry name" value="DNA-DIRECTED RNA POLYMERASE"/>
    <property type="match status" value="1"/>
</dbReference>
<keyword evidence="6 8" id="KW-0539">Nucleus</keyword>
<dbReference type="Pfam" id="PF01096">
    <property type="entry name" value="Zn_ribbon_TFIIS"/>
    <property type="match status" value="1"/>
</dbReference>
<comment type="caution">
    <text evidence="12">The sequence shown here is derived from an EMBL/GenBank/DDBJ whole genome shotgun (WGS) entry which is preliminary data.</text>
</comment>
<evidence type="ECO:0000256" key="7">
    <source>
        <dbReference type="ARBA" id="ARBA00044497"/>
    </source>
</evidence>
<evidence type="ECO:0000313" key="12">
    <source>
        <dbReference type="EMBL" id="KII75203.1"/>
    </source>
</evidence>
<feature type="binding site" evidence="9">
    <location>
        <position position="31"/>
    </location>
    <ligand>
        <name>Zn(2+)</name>
        <dbReference type="ChEBI" id="CHEBI:29105"/>
        <label>1</label>
    </ligand>
</feature>
<feature type="binding site" evidence="9">
    <location>
        <position position="13"/>
    </location>
    <ligand>
        <name>Zn(2+)</name>
        <dbReference type="ChEBI" id="CHEBI:29105"/>
        <label>1</label>
    </ligand>
</feature>
<keyword evidence="13" id="KW-1185">Reference proteome</keyword>
<keyword evidence="8" id="KW-0804">Transcription</keyword>
<evidence type="ECO:0000313" key="13">
    <source>
        <dbReference type="Proteomes" id="UP000031668"/>
    </source>
</evidence>
<dbReference type="AlphaFoldDB" id="A0A0C2JZV8"/>
<dbReference type="GO" id="GO:0006363">
    <property type="term" value="P:termination of RNA polymerase I transcription"/>
    <property type="evidence" value="ECO:0007669"/>
    <property type="project" value="TreeGrafter"/>
</dbReference>
<evidence type="ECO:0000259" key="11">
    <source>
        <dbReference type="PROSITE" id="PS51133"/>
    </source>
</evidence>
<comment type="function">
    <text evidence="7">Core component of RNA polymerase I (Pol I), a DNA-dependent RNA polymerase which synthesizes ribosomal RNA precursors using the four ribonucleoside triphosphates as substrates. Can mediate Pol I proofreading of the nascent RNA transcript. Anchors into the Pol I active site to monitor transcription fidelity and cleave mis-incorporated 5'-ribonucleotides.</text>
</comment>
<comment type="similarity">
    <text evidence="8">Belongs to the archaeal rpoM/eukaryotic RPA12/RPB9/RPC11 RNA polymerase family.</text>
</comment>
<evidence type="ECO:0000256" key="2">
    <source>
        <dbReference type="ARBA" id="ARBA00022478"/>
    </source>
</evidence>
<keyword evidence="5 9" id="KW-0862">Zinc</keyword>
<evidence type="ECO:0000256" key="8">
    <source>
        <dbReference type="PIRNR" id="PIRNR005586"/>
    </source>
</evidence>
<dbReference type="CDD" id="cd10507">
    <property type="entry name" value="Zn-ribbon_RPA12"/>
    <property type="match status" value="1"/>
</dbReference>
<protein>
    <recommendedName>
        <fullName evidence="8">DNA-directed RNA polymerase subunit</fullName>
    </recommendedName>
</protein>
<gene>
    <name evidence="12" type="ORF">RF11_07622</name>
</gene>
<feature type="domain" description="TFIIS-type" evidence="11">
    <location>
        <begin position="73"/>
        <end position="113"/>
    </location>
</feature>
<dbReference type="InterPro" id="IPR001222">
    <property type="entry name" value="Znf_TFIIS"/>
</dbReference>
<keyword evidence="4 10" id="KW-0863">Zinc-finger</keyword>
<feature type="binding site" evidence="9">
    <location>
        <position position="34"/>
    </location>
    <ligand>
        <name>Zn(2+)</name>
        <dbReference type="ChEBI" id="CHEBI:29105"/>
        <label>1</label>
    </ligand>
</feature>
<comment type="function">
    <text evidence="8">DNA-dependent RNA polymerase catalyzes the transcription of DNA into RNA using the four ribonucleoside triphosphates as substrates.</text>
</comment>
<dbReference type="PROSITE" id="PS51133">
    <property type="entry name" value="ZF_TFIIS_2"/>
    <property type="match status" value="1"/>
</dbReference>
<dbReference type="SUPFAM" id="SSF57783">
    <property type="entry name" value="Zinc beta-ribbon"/>
    <property type="match status" value="1"/>
</dbReference>
<name>A0A0C2JZV8_THEKT</name>
<dbReference type="GO" id="GO:0003899">
    <property type="term" value="F:DNA-directed RNA polymerase activity"/>
    <property type="evidence" value="ECO:0007669"/>
    <property type="project" value="InterPro"/>
</dbReference>
<evidence type="ECO:0000256" key="5">
    <source>
        <dbReference type="ARBA" id="ARBA00022833"/>
    </source>
</evidence>
<dbReference type="GO" id="GO:0005736">
    <property type="term" value="C:RNA polymerase I complex"/>
    <property type="evidence" value="ECO:0007669"/>
    <property type="project" value="TreeGrafter"/>
</dbReference>
<feature type="binding site" evidence="9">
    <location>
        <position position="108"/>
    </location>
    <ligand>
        <name>Zn(2+)</name>
        <dbReference type="ChEBI" id="CHEBI:29105"/>
        <label>2</label>
    </ligand>
</feature>
<sequence>MDTGLFDIDPDFCCYCGTFLRMNIRKGLLTCDSCDSSFNVLSDKFCDQHQTIIFDEDETAVVAKKKSGVDVIADRVCQKCGNPQMSFKTLQTRSADEGQTVYYTCLKCEYTDVEFA</sequence>
<dbReference type="PIRSF" id="PIRSF005586">
    <property type="entry name" value="RNApol_RpoM"/>
    <property type="match status" value="1"/>
</dbReference>
<feature type="zinc finger region" description="C4-type" evidence="10">
    <location>
        <begin position="13"/>
        <end position="34"/>
    </location>
</feature>
<evidence type="ECO:0000256" key="10">
    <source>
        <dbReference type="PIRSR" id="PIRSR005586-2"/>
    </source>
</evidence>
<dbReference type="OrthoDB" id="10056816at2759"/>
<dbReference type="SMART" id="SM00440">
    <property type="entry name" value="ZnF_C2C2"/>
    <property type="match status" value="1"/>
</dbReference>
<dbReference type="GO" id="GO:0008270">
    <property type="term" value="F:zinc ion binding"/>
    <property type="evidence" value="ECO:0007669"/>
    <property type="project" value="UniProtKB-KW"/>
</dbReference>
<dbReference type="PANTHER" id="PTHR11239:SF14">
    <property type="entry name" value="DNA-DIRECTED RNA POLYMERASE I SUBUNIT RPA12"/>
    <property type="match status" value="1"/>
</dbReference>
<evidence type="ECO:0000256" key="4">
    <source>
        <dbReference type="ARBA" id="ARBA00022771"/>
    </source>
</evidence>
<dbReference type="EMBL" id="JWZT01000010">
    <property type="protein sequence ID" value="KII75203.1"/>
    <property type="molecule type" value="Genomic_DNA"/>
</dbReference>
<reference evidence="12 13" key="1">
    <citation type="journal article" date="2014" name="Genome Biol. Evol.">
        <title>The genome of the myxosporean Thelohanellus kitauei shows adaptations to nutrient acquisition within its fish host.</title>
        <authorList>
            <person name="Yang Y."/>
            <person name="Xiong J."/>
            <person name="Zhou Z."/>
            <person name="Huo F."/>
            <person name="Miao W."/>
            <person name="Ran C."/>
            <person name="Liu Y."/>
            <person name="Zhang J."/>
            <person name="Feng J."/>
            <person name="Wang M."/>
            <person name="Wang M."/>
            <person name="Wang L."/>
            <person name="Yao B."/>
        </authorList>
    </citation>
    <scope>NUCLEOTIDE SEQUENCE [LARGE SCALE GENOMIC DNA]</scope>
    <source>
        <strain evidence="12">Wuqing</strain>
    </source>
</reference>
<evidence type="ECO:0000256" key="6">
    <source>
        <dbReference type="ARBA" id="ARBA00023242"/>
    </source>
</evidence>
<dbReference type="Gene3D" id="2.20.25.10">
    <property type="match status" value="1"/>
</dbReference>
<proteinExistence type="inferred from homology"/>
<evidence type="ECO:0000256" key="1">
    <source>
        <dbReference type="ARBA" id="ARBA00004604"/>
    </source>
</evidence>
<evidence type="ECO:0000256" key="9">
    <source>
        <dbReference type="PIRSR" id="PIRSR005586-1"/>
    </source>
</evidence>
<dbReference type="InterPro" id="IPR012164">
    <property type="entry name" value="Rpa12/Rpb9/Rpc10/TFS"/>
</dbReference>
<dbReference type="InterPro" id="IPR034004">
    <property type="entry name" value="Zn_ribbon_RPA12_C"/>
</dbReference>
<comment type="subcellular location">
    <subcellularLocation>
        <location evidence="1">Nucleus</location>
        <location evidence="1">Nucleolus</location>
    </subcellularLocation>
</comment>
<feature type="binding site" evidence="9">
    <location>
        <position position="16"/>
    </location>
    <ligand>
        <name>Zn(2+)</name>
        <dbReference type="ChEBI" id="CHEBI:29105"/>
        <label>1</label>
    </ligand>
</feature>
<dbReference type="OMA" id="PKCKHKG"/>